<dbReference type="Pfam" id="PF08238">
    <property type="entry name" value="Sel1"/>
    <property type="match status" value="2"/>
</dbReference>
<dbReference type="SMART" id="SM00671">
    <property type="entry name" value="SEL1"/>
    <property type="match status" value="2"/>
</dbReference>
<dbReference type="AlphaFoldDB" id="K0RYU8"/>
<dbReference type="SUPFAM" id="SSF81901">
    <property type="entry name" value="HCP-like"/>
    <property type="match status" value="1"/>
</dbReference>
<dbReference type="GO" id="GO:0005737">
    <property type="term" value="C:cytoplasm"/>
    <property type="evidence" value="ECO:0007669"/>
    <property type="project" value="UniProtKB-ARBA"/>
</dbReference>
<accession>K0RYU8</accession>
<protein>
    <recommendedName>
        <fullName evidence="4">RING-type domain-containing protein</fullName>
    </recommendedName>
</protein>
<comment type="similarity">
    <text evidence="1">Belongs to the sel-1 family.</text>
</comment>
<evidence type="ECO:0000256" key="2">
    <source>
        <dbReference type="PROSITE-ProRule" id="PRU00175"/>
    </source>
</evidence>
<keyword evidence="2" id="KW-0862">Zinc</keyword>
<dbReference type="OrthoDB" id="2247385at2759"/>
<evidence type="ECO:0000313" key="5">
    <source>
        <dbReference type="EMBL" id="EJK51832.1"/>
    </source>
</evidence>
<feature type="non-terminal residue" evidence="5">
    <location>
        <position position="333"/>
    </location>
</feature>
<gene>
    <name evidence="5" type="ORF">THAOC_28963</name>
</gene>
<dbReference type="PANTHER" id="PTHR11102:SF160">
    <property type="entry name" value="ERAD-ASSOCIATED E3 UBIQUITIN-PROTEIN LIGASE COMPONENT HRD3"/>
    <property type="match status" value="1"/>
</dbReference>
<feature type="domain" description="RING-type" evidence="4">
    <location>
        <begin position="175"/>
        <end position="221"/>
    </location>
</feature>
<evidence type="ECO:0000256" key="1">
    <source>
        <dbReference type="ARBA" id="ARBA00038101"/>
    </source>
</evidence>
<organism evidence="5 6">
    <name type="scientific">Thalassiosira oceanica</name>
    <name type="common">Marine diatom</name>
    <dbReference type="NCBI Taxonomy" id="159749"/>
    <lineage>
        <taxon>Eukaryota</taxon>
        <taxon>Sar</taxon>
        <taxon>Stramenopiles</taxon>
        <taxon>Ochrophyta</taxon>
        <taxon>Bacillariophyta</taxon>
        <taxon>Coscinodiscophyceae</taxon>
        <taxon>Thalassiosirophycidae</taxon>
        <taxon>Thalassiosirales</taxon>
        <taxon>Thalassiosiraceae</taxon>
        <taxon>Thalassiosira</taxon>
    </lineage>
</organism>
<comment type="caution">
    <text evidence="5">The sequence shown here is derived from an EMBL/GenBank/DDBJ whole genome shotgun (WGS) entry which is preliminary data.</text>
</comment>
<dbReference type="InterPro" id="IPR013083">
    <property type="entry name" value="Znf_RING/FYVE/PHD"/>
</dbReference>
<proteinExistence type="inferred from homology"/>
<keyword evidence="2" id="KW-0479">Metal-binding</keyword>
<dbReference type="SUPFAM" id="SSF57850">
    <property type="entry name" value="RING/U-box"/>
    <property type="match status" value="1"/>
</dbReference>
<feature type="compositionally biased region" description="Basic residues" evidence="3">
    <location>
        <begin position="39"/>
        <end position="48"/>
    </location>
</feature>
<dbReference type="PROSITE" id="PS50089">
    <property type="entry name" value="ZF_RING_2"/>
    <property type="match status" value="1"/>
</dbReference>
<name>K0RYU8_THAOC</name>
<keyword evidence="6" id="KW-1185">Reference proteome</keyword>
<evidence type="ECO:0000256" key="3">
    <source>
        <dbReference type="SAM" id="MobiDB-lite"/>
    </source>
</evidence>
<dbReference type="Gene3D" id="1.25.40.10">
    <property type="entry name" value="Tetratricopeptide repeat domain"/>
    <property type="match status" value="1"/>
</dbReference>
<dbReference type="eggNOG" id="ENOG502S2H7">
    <property type="taxonomic scope" value="Eukaryota"/>
</dbReference>
<dbReference type="EMBL" id="AGNL01040943">
    <property type="protein sequence ID" value="EJK51832.1"/>
    <property type="molecule type" value="Genomic_DNA"/>
</dbReference>
<feature type="region of interest" description="Disordered" evidence="3">
    <location>
        <begin position="1"/>
        <end position="57"/>
    </location>
</feature>
<dbReference type="Proteomes" id="UP000266841">
    <property type="component" value="Unassembled WGS sequence"/>
</dbReference>
<keyword evidence="2" id="KW-0863">Zinc-finger</keyword>
<evidence type="ECO:0000259" key="4">
    <source>
        <dbReference type="PROSITE" id="PS50089"/>
    </source>
</evidence>
<sequence>MRDELSSPSPFAVVPRPMREWTPRPRGPTRTAPRPSPSTRRRQRRRGPRPVEQSNRDRFLARLRSVAPAIAARLGGRISLLSRRRPRRPRAERAIIGIRADPSPPSDGVPSYVHTIAEKPALGRLPLGALRAKWGRMSDAAAALAGSAAAESTAARNLQQQLMENGHERPEGHRCPICFDLIEFPMGKHSKRNACCMKTVCNGCILSAERRGFNESCPFCRTPLPDDDASTLAMIQKRVNKGDAAALSHLGEHHYHGQLGLVKNVPRAIELWMEAAELGSVDAHYRLSVVYFTGNCVEEDKARGIHHWQQAAMGGDAESRHNLGRFCNYNNGN</sequence>
<dbReference type="GO" id="GO:0008270">
    <property type="term" value="F:zinc ion binding"/>
    <property type="evidence" value="ECO:0007669"/>
    <property type="project" value="UniProtKB-KW"/>
</dbReference>
<reference evidence="5 6" key="1">
    <citation type="journal article" date="2012" name="Genome Biol.">
        <title>Genome and low-iron response of an oceanic diatom adapted to chronic iron limitation.</title>
        <authorList>
            <person name="Lommer M."/>
            <person name="Specht M."/>
            <person name="Roy A.S."/>
            <person name="Kraemer L."/>
            <person name="Andreson R."/>
            <person name="Gutowska M.A."/>
            <person name="Wolf J."/>
            <person name="Bergner S.V."/>
            <person name="Schilhabel M.B."/>
            <person name="Klostermeier U.C."/>
            <person name="Beiko R.G."/>
            <person name="Rosenstiel P."/>
            <person name="Hippler M."/>
            <person name="Laroche J."/>
        </authorList>
    </citation>
    <scope>NUCLEOTIDE SEQUENCE [LARGE SCALE GENOMIC DNA]</scope>
    <source>
        <strain evidence="5 6">CCMP1005</strain>
    </source>
</reference>
<dbReference type="InterPro" id="IPR001841">
    <property type="entry name" value="Znf_RING"/>
</dbReference>
<dbReference type="Gene3D" id="3.30.40.10">
    <property type="entry name" value="Zinc/RING finger domain, C3HC4 (zinc finger)"/>
    <property type="match status" value="1"/>
</dbReference>
<dbReference type="InterPro" id="IPR011990">
    <property type="entry name" value="TPR-like_helical_dom_sf"/>
</dbReference>
<evidence type="ECO:0000313" key="6">
    <source>
        <dbReference type="Proteomes" id="UP000266841"/>
    </source>
</evidence>
<dbReference type="PANTHER" id="PTHR11102">
    <property type="entry name" value="SEL-1-LIKE PROTEIN"/>
    <property type="match status" value="1"/>
</dbReference>
<dbReference type="InterPro" id="IPR006597">
    <property type="entry name" value="Sel1-like"/>
</dbReference>
<dbReference type="InterPro" id="IPR050767">
    <property type="entry name" value="Sel1_AlgK"/>
</dbReference>